<accession>A0A084EIA5</accession>
<dbReference type="SUPFAM" id="SSF51182">
    <property type="entry name" value="RmlC-like cupins"/>
    <property type="match status" value="1"/>
</dbReference>
<dbReference type="EMBL" id="JGVR01000020">
    <property type="protein sequence ID" value="KEZ17697.1"/>
    <property type="molecule type" value="Genomic_DNA"/>
</dbReference>
<dbReference type="AlphaFoldDB" id="A0A084EIA5"/>
<organism evidence="1 2">
    <name type="scientific">Sphingobium yanoikuyae</name>
    <name type="common">Sphingomonas yanoikuyae</name>
    <dbReference type="NCBI Taxonomy" id="13690"/>
    <lineage>
        <taxon>Bacteria</taxon>
        <taxon>Pseudomonadati</taxon>
        <taxon>Pseudomonadota</taxon>
        <taxon>Alphaproteobacteria</taxon>
        <taxon>Sphingomonadales</taxon>
        <taxon>Sphingomonadaceae</taxon>
        <taxon>Sphingobium</taxon>
    </lineage>
</organism>
<comment type="caution">
    <text evidence="1">The sequence shown here is derived from an EMBL/GenBank/DDBJ whole genome shotgun (WGS) entry which is preliminary data.</text>
</comment>
<name>A0A084EIA5_SPHYA</name>
<evidence type="ECO:0000313" key="2">
    <source>
        <dbReference type="Proteomes" id="UP000028534"/>
    </source>
</evidence>
<reference evidence="1 2" key="1">
    <citation type="submission" date="2014-03" db="EMBL/GenBank/DDBJ databases">
        <title>Genome sequence of Sphingobium yanoikuyae B1.</title>
        <authorList>
            <person name="Gan H.M."/>
            <person name="Gan H.Y."/>
            <person name="Savka M.A."/>
        </authorList>
    </citation>
    <scope>NUCLEOTIDE SEQUENCE [LARGE SCALE GENOMIC DNA]</scope>
    <source>
        <strain evidence="1 2">B1</strain>
    </source>
</reference>
<dbReference type="Gene3D" id="2.60.120.10">
    <property type="entry name" value="Jelly Rolls"/>
    <property type="match status" value="1"/>
</dbReference>
<sequence length="158" mass="18279">MHIGYASLADMQAWAAQIMSRECDFPIGGRENPYLERWWIIPRNEQQNVYLHRILRDDDDRALHDHPWENISYVIAGSYREITPDGTFIRQPGDIVRRQATDMHRLELIDGEPCVSLFFTGPKVREWGFDCPKGWVHWQDFTAGDNGELVGNGCGEFA</sequence>
<proteinExistence type="predicted"/>
<dbReference type="eggNOG" id="COG1917">
    <property type="taxonomic scope" value="Bacteria"/>
</dbReference>
<dbReference type="RefSeq" id="WP_037520791.1">
    <property type="nucleotide sequence ID" value="NZ_JGVR01000020.1"/>
</dbReference>
<gene>
    <name evidence="1" type="ORF">CP98_03180</name>
</gene>
<dbReference type="Proteomes" id="UP000028534">
    <property type="component" value="Unassembled WGS sequence"/>
</dbReference>
<dbReference type="InterPro" id="IPR014710">
    <property type="entry name" value="RmlC-like_jellyroll"/>
</dbReference>
<evidence type="ECO:0000313" key="1">
    <source>
        <dbReference type="EMBL" id="KEZ17697.1"/>
    </source>
</evidence>
<dbReference type="CDD" id="cd02208">
    <property type="entry name" value="cupin_RmlC-like"/>
    <property type="match status" value="1"/>
</dbReference>
<dbReference type="PATRIC" id="fig|13690.10.peg.3259"/>
<dbReference type="InterPro" id="IPR011051">
    <property type="entry name" value="RmlC_Cupin_sf"/>
</dbReference>
<evidence type="ECO:0008006" key="3">
    <source>
        <dbReference type="Google" id="ProtNLM"/>
    </source>
</evidence>
<protein>
    <recommendedName>
        <fullName evidence="3">Cupin domain-containing protein</fullName>
    </recommendedName>
</protein>